<keyword evidence="3" id="KW-0472">Membrane</keyword>
<feature type="domain" description="CYRIA/CYRIB Rac1 binding" evidence="5">
    <location>
        <begin position="31"/>
        <end position="297"/>
    </location>
</feature>
<evidence type="ECO:0000256" key="1">
    <source>
        <dbReference type="ARBA" id="ARBA00004635"/>
    </source>
</evidence>
<dbReference type="GO" id="GO:0016020">
    <property type="term" value="C:membrane"/>
    <property type="evidence" value="ECO:0007669"/>
    <property type="project" value="UniProtKB-SubCell"/>
</dbReference>
<reference evidence="6 7" key="1">
    <citation type="submission" date="2019-07" db="EMBL/GenBank/DDBJ databases">
        <title>Genomics analysis of Aphanomyces spp. identifies a new class of oomycete effector associated with host adaptation.</title>
        <authorList>
            <person name="Gaulin E."/>
        </authorList>
    </citation>
    <scope>NUCLEOTIDE SEQUENCE [LARGE SCALE GENOMIC DNA]</scope>
    <source>
        <strain evidence="6 7">ATCC 201684</strain>
    </source>
</reference>
<organism evidence="6 7">
    <name type="scientific">Aphanomyces euteiches</name>
    <dbReference type="NCBI Taxonomy" id="100861"/>
    <lineage>
        <taxon>Eukaryota</taxon>
        <taxon>Sar</taxon>
        <taxon>Stramenopiles</taxon>
        <taxon>Oomycota</taxon>
        <taxon>Saprolegniomycetes</taxon>
        <taxon>Saprolegniales</taxon>
        <taxon>Verrucalvaceae</taxon>
        <taxon>Aphanomyces</taxon>
    </lineage>
</organism>
<keyword evidence="4" id="KW-0449">Lipoprotein</keyword>
<dbReference type="EMBL" id="VJMJ01000070">
    <property type="protein sequence ID" value="KAF0738741.1"/>
    <property type="molecule type" value="Genomic_DNA"/>
</dbReference>
<gene>
    <name evidence="6" type="ORF">Ae201684_005360</name>
</gene>
<evidence type="ECO:0000313" key="7">
    <source>
        <dbReference type="Proteomes" id="UP000481153"/>
    </source>
</evidence>
<evidence type="ECO:0000259" key="5">
    <source>
        <dbReference type="Pfam" id="PF07159"/>
    </source>
</evidence>
<evidence type="ECO:0000256" key="4">
    <source>
        <dbReference type="ARBA" id="ARBA00023288"/>
    </source>
</evidence>
<evidence type="ECO:0000256" key="3">
    <source>
        <dbReference type="ARBA" id="ARBA00023136"/>
    </source>
</evidence>
<dbReference type="Proteomes" id="UP000481153">
    <property type="component" value="Unassembled WGS sequence"/>
</dbReference>
<dbReference type="VEuPathDB" id="FungiDB:AeMF1_000289"/>
<comment type="caution">
    <text evidence="6">The sequence shown here is derived from an EMBL/GenBank/DDBJ whole genome shotgun (WGS) entry which is preliminary data.</text>
</comment>
<dbReference type="GO" id="GO:0031267">
    <property type="term" value="F:small GTPase binding"/>
    <property type="evidence" value="ECO:0007669"/>
    <property type="project" value="InterPro"/>
</dbReference>
<dbReference type="InterPro" id="IPR039789">
    <property type="entry name" value="CYRI"/>
</dbReference>
<accession>A0A6G0XF76</accession>
<name>A0A6G0XF76_9STRA</name>
<sequence length="310" mass="34852">MGNAMQKDKHTVAFGEPETDTLQTRVLGELHALATDLVEQNKDTLVKIQQYQGCQEKVRKSMSSPTNETYRRDSLSQLIPNVEIIQEFYSVAMKQGSIFQQLVTTLAAGGPDAHPELFRRLADVLVFCLSFDNHKTMNPCIQNDLSYYRRYIASNKDNQSELVPETTANNLSFFVADPMPMMQTLIRTLDCNNDPNAKQIVAQLANLICAYIAQRKSDDNKDFDDATELYCLRAMTAAILVYDHCCPKGAFRAKSPIKMKHCLKAIQSVHKTNPGAEQLLDCLRYMSAHLNDSNTPTCWRVVSITSTTLA</sequence>
<comment type="similarity">
    <text evidence="2">Belongs to the CYRI family.</text>
</comment>
<dbReference type="InterPro" id="IPR009828">
    <property type="entry name" value="CYRIA/CYRIB_Rac1-bd"/>
</dbReference>
<keyword evidence="7" id="KW-1185">Reference proteome</keyword>
<comment type="subcellular location">
    <subcellularLocation>
        <location evidence="1">Membrane</location>
        <topology evidence="1">Lipid-anchor</topology>
    </subcellularLocation>
</comment>
<dbReference type="Pfam" id="PF07159">
    <property type="entry name" value="CYRIA-B_Rac1-bd"/>
    <property type="match status" value="1"/>
</dbReference>
<dbReference type="PANTHER" id="PTHR12422">
    <property type="entry name" value="GH09096P"/>
    <property type="match status" value="1"/>
</dbReference>
<protein>
    <recommendedName>
        <fullName evidence="5">CYRIA/CYRIB Rac1 binding domain-containing protein</fullName>
    </recommendedName>
</protein>
<proteinExistence type="inferred from homology"/>
<dbReference type="GO" id="GO:0030833">
    <property type="term" value="P:regulation of actin filament polymerization"/>
    <property type="evidence" value="ECO:0007669"/>
    <property type="project" value="InterPro"/>
</dbReference>
<evidence type="ECO:0000256" key="2">
    <source>
        <dbReference type="ARBA" id="ARBA00005778"/>
    </source>
</evidence>
<dbReference type="AlphaFoldDB" id="A0A6G0XF76"/>
<evidence type="ECO:0000313" key="6">
    <source>
        <dbReference type="EMBL" id="KAF0738741.1"/>
    </source>
</evidence>